<dbReference type="GO" id="GO:0005198">
    <property type="term" value="F:structural molecule activity"/>
    <property type="evidence" value="ECO:0007669"/>
    <property type="project" value="InterPro"/>
</dbReference>
<dbReference type="EMBL" id="MZ089782">
    <property type="protein sequence ID" value="QXN75179.1"/>
    <property type="molecule type" value="Genomic_DNA"/>
</dbReference>
<evidence type="ECO:0000256" key="5">
    <source>
        <dbReference type="ARBA" id="ARBA00022844"/>
    </source>
</evidence>
<protein>
    <submittedName>
        <fullName evidence="6">Major capsid protein</fullName>
    </submittedName>
</protein>
<accession>A0A8F5MJP0</accession>
<comment type="subcellular location">
    <subcellularLocation>
        <location evidence="1">Virion</location>
    </subcellularLocation>
</comment>
<reference evidence="6" key="1">
    <citation type="submission" date="2021-04" db="EMBL/GenBank/DDBJ databases">
        <title>Genomes of microviruses identified in yellow-bellied marmot fecal samples.</title>
        <authorList>
            <person name="Varsani A."/>
            <person name="Kraberger S."/>
            <person name="Chatterjee A."/>
            <person name="Richet C."/>
            <person name="Fontenele R.S."/>
            <person name="Schmidlin K."/>
            <person name="Blumstein D.T."/>
        </authorList>
    </citation>
    <scope>NUCLEOTIDE SEQUENCE</scope>
    <source>
        <strain evidence="6">Mar36</strain>
    </source>
</reference>
<evidence type="ECO:0000256" key="4">
    <source>
        <dbReference type="ARBA" id="ARBA00022561"/>
    </source>
</evidence>
<evidence type="ECO:0000256" key="2">
    <source>
        <dbReference type="ARBA" id="ARBA00009963"/>
    </source>
</evidence>
<name>A0A8F5MJP0_9VIRU</name>
<proteinExistence type="inferred from homology"/>
<dbReference type="InterPro" id="IPR016184">
    <property type="entry name" value="Capsid/spike_ssDNA_virus"/>
</dbReference>
<dbReference type="InterPro" id="IPR003514">
    <property type="entry name" value="Microviridae_protein_F"/>
</dbReference>
<evidence type="ECO:0000313" key="6">
    <source>
        <dbReference type="EMBL" id="QXN75179.1"/>
    </source>
</evidence>
<dbReference type="Gene3D" id="2.60.169.10">
    <property type="entry name" value="Microviridae F protein"/>
    <property type="match status" value="2"/>
</dbReference>
<evidence type="ECO:0000256" key="3">
    <source>
        <dbReference type="ARBA" id="ARBA00022431"/>
    </source>
</evidence>
<keyword evidence="3" id="KW-1140">T=1 icosahedral capsid protein</keyword>
<keyword evidence="4" id="KW-0167">Capsid protein</keyword>
<dbReference type="InterPro" id="IPR037002">
    <property type="entry name" value="Microviridae_protein_F_sf"/>
</dbReference>
<organism evidence="6">
    <name type="scientific">Microvirus mar36</name>
    <dbReference type="NCBI Taxonomy" id="2851170"/>
    <lineage>
        <taxon>Viruses</taxon>
        <taxon>Monodnaviria</taxon>
        <taxon>Sangervirae</taxon>
        <taxon>Phixviricota</taxon>
        <taxon>Malgrandaviricetes</taxon>
        <taxon>Petitvirales</taxon>
        <taxon>Microviridae</taxon>
    </lineage>
</organism>
<evidence type="ECO:0000256" key="1">
    <source>
        <dbReference type="ARBA" id="ARBA00004328"/>
    </source>
</evidence>
<sequence length="533" mass="59351">MAKTSVLENLIPPRDYHDLSQSVYGSMTWGLLYPVYSRFFNAGDVVRIQPSIVLRTSPTIAPLFNRVDVRLHRFWCPRRLYHKAQRENSRSFDYTEAAKHVFPIGVARPSSTGAPGRNIPGVGGLLDWLNLSPAYAETYSDSGSTFWLNAEPAIAYLDIVRNYYSFSKQNVFSYMSHDEGSSTYEQMYTTVDSLDYFVESVYNSSQPVAVGTLSYPGHLSLAWPMGTGSLWVTASNHLGCLAVAPSSPDGLSRFIPNVSSDAIALPSTIPSLAVASRVQSIKDILAAAGTRFTDYLYAFFKTSIPHSDIPSLLYSGHLDLNTGVLFNASGDSVSASIGGGSLGSFVGTNTASGQLSSRRYKFDEPGYLIDIVSIRPVYAWAGSIPYWNIDLSGNYAFLPKLNRIGYRATNTLEYGFASFDTQNNREPTYTKVPFWHEFRSSVDQIHGSLRFVPFKTAQNVESYWVNQRDPRDLVVPESSQVYSERYLYHDMATINSIFPVTSFDVDNTYFSAYYKVGLSSYVSKQFATDLSSR</sequence>
<keyword evidence="5" id="KW-0946">Virion</keyword>
<dbReference type="GO" id="GO:0039615">
    <property type="term" value="C:T=1 icosahedral viral capsid"/>
    <property type="evidence" value="ECO:0007669"/>
    <property type="project" value="UniProtKB-KW"/>
</dbReference>
<dbReference type="Pfam" id="PF02305">
    <property type="entry name" value="Phage_F"/>
    <property type="match status" value="1"/>
</dbReference>
<dbReference type="SUPFAM" id="SSF88645">
    <property type="entry name" value="ssDNA viruses"/>
    <property type="match status" value="1"/>
</dbReference>
<comment type="similarity">
    <text evidence="2">Belongs to the microviridae F protein family.</text>
</comment>